<dbReference type="InterPro" id="IPR036779">
    <property type="entry name" value="LysM_dom_sf"/>
</dbReference>
<gene>
    <name evidence="11" type="ORF">HNQ44_002797</name>
</gene>
<dbReference type="SUPFAM" id="SSF54001">
    <property type="entry name" value="Cysteine proteinases"/>
    <property type="match status" value="1"/>
</dbReference>
<dbReference type="SUPFAM" id="SSF54106">
    <property type="entry name" value="LysM domain"/>
    <property type="match status" value="4"/>
</dbReference>
<dbReference type="InterPro" id="IPR038765">
    <property type="entry name" value="Papain-like_cys_pep_sf"/>
</dbReference>
<sequence>MKKIAFSVLATGSLALFLGVTDADASSYTIKPGDSLWKIASSNKVSVADLKKWNGLSSDAIYANQVLKLAPATTATVSKSPATAQKPQTASSSEYIVKSGDTLSRIATLHKTKVSDIQKLNGLTTHLIFPGQKLKVAGAAATSAKPAAPALAIAPAPVASSSTYKVVKGDTLSGIASRHKVSVAQLKSWNSLSSNTIRIGQVLKLQTAAAAVKPTPSAPAVSAPVAAPSASAGTYTVVKGDTLTGIAIRHGISVTQIMNWNSLTSSTIRVGQKLKVQNTVVATQPTPKPVSNPAPAPSGTAGNLISIATSQLGTPYVWGGAAVGGFDCSGYIYYVFNQAGIKIPRTNTTGYDARSYDVSNPQVGDLVFFANTYKPGISHMGIYLGNNNFIHAGGDRVQITSLSDSYWGKKFDGFKRFY</sequence>
<evidence type="ECO:0000313" key="11">
    <source>
        <dbReference type="EMBL" id="MBB5181332.1"/>
    </source>
</evidence>
<dbReference type="PANTHER" id="PTHR33734">
    <property type="entry name" value="LYSM DOMAIN-CONTAINING GPI-ANCHORED PROTEIN 2"/>
    <property type="match status" value="1"/>
</dbReference>
<evidence type="ECO:0000256" key="7">
    <source>
        <dbReference type="ARBA" id="ARBA00023316"/>
    </source>
</evidence>
<feature type="domain" description="LysM" evidence="9">
    <location>
        <begin position="93"/>
        <end position="136"/>
    </location>
</feature>
<dbReference type="AlphaFoldDB" id="A0A7W8CTF5"/>
<dbReference type="InterPro" id="IPR018392">
    <property type="entry name" value="LysM"/>
</dbReference>
<keyword evidence="2" id="KW-0645">Protease</keyword>
<evidence type="ECO:0000256" key="1">
    <source>
        <dbReference type="ARBA" id="ARBA00007074"/>
    </source>
</evidence>
<keyword evidence="3 8" id="KW-0732">Signal</keyword>
<dbReference type="EMBL" id="JACHHE010000008">
    <property type="protein sequence ID" value="MBB5181332.1"/>
    <property type="molecule type" value="Genomic_DNA"/>
</dbReference>
<accession>A0A7W8CTF5</accession>
<feature type="domain" description="NlpC/P60" evidence="10">
    <location>
        <begin position="298"/>
        <end position="418"/>
    </location>
</feature>
<comment type="similarity">
    <text evidence="1">Belongs to the peptidase C40 family.</text>
</comment>
<dbReference type="CDD" id="cd00118">
    <property type="entry name" value="LysM"/>
    <property type="match status" value="4"/>
</dbReference>
<dbReference type="RefSeq" id="WP_135503380.1">
    <property type="nucleotide sequence ID" value="NZ_JACHHE010000008.1"/>
</dbReference>
<dbReference type="Gene3D" id="3.10.350.10">
    <property type="entry name" value="LysM domain"/>
    <property type="match status" value="4"/>
</dbReference>
<dbReference type="GO" id="GO:0071555">
    <property type="term" value="P:cell wall organization"/>
    <property type="evidence" value="ECO:0007669"/>
    <property type="project" value="UniProtKB-KW"/>
</dbReference>
<dbReference type="SMART" id="SM00257">
    <property type="entry name" value="LysM"/>
    <property type="match status" value="4"/>
</dbReference>
<protein>
    <submittedName>
        <fullName evidence="11">Peptidoglycan endopeptidase LytE</fullName>
        <ecNumber evidence="11">3.4.-.-</ecNumber>
    </submittedName>
</protein>
<dbReference type="OrthoDB" id="9813368at2"/>
<dbReference type="GO" id="GO:0008234">
    <property type="term" value="F:cysteine-type peptidase activity"/>
    <property type="evidence" value="ECO:0007669"/>
    <property type="project" value="UniProtKB-KW"/>
</dbReference>
<keyword evidence="7" id="KW-0961">Cell wall biogenesis/degradation</keyword>
<feature type="domain" description="LysM" evidence="9">
    <location>
        <begin position="162"/>
        <end position="205"/>
    </location>
</feature>
<dbReference type="PROSITE" id="PS51935">
    <property type="entry name" value="NLPC_P60"/>
    <property type="match status" value="1"/>
</dbReference>
<evidence type="ECO:0000256" key="3">
    <source>
        <dbReference type="ARBA" id="ARBA00022729"/>
    </source>
</evidence>
<comment type="caution">
    <text evidence="11">The sequence shown here is derived from an EMBL/GenBank/DDBJ whole genome shotgun (WGS) entry which is preliminary data.</text>
</comment>
<evidence type="ECO:0000259" key="9">
    <source>
        <dbReference type="PROSITE" id="PS51782"/>
    </source>
</evidence>
<proteinExistence type="inferred from homology"/>
<dbReference type="Pfam" id="PF00877">
    <property type="entry name" value="NLPC_P60"/>
    <property type="match status" value="1"/>
</dbReference>
<dbReference type="PANTHER" id="PTHR33734:SF22">
    <property type="entry name" value="MEMBRANE-BOUND LYTIC MUREIN TRANSGLYCOSYLASE D"/>
    <property type="match status" value="1"/>
</dbReference>
<evidence type="ECO:0000256" key="5">
    <source>
        <dbReference type="ARBA" id="ARBA00022801"/>
    </source>
</evidence>
<organism evidence="11 12">
    <name type="scientific">Planococcus koreensis</name>
    <dbReference type="NCBI Taxonomy" id="112331"/>
    <lineage>
        <taxon>Bacteria</taxon>
        <taxon>Bacillati</taxon>
        <taxon>Bacillota</taxon>
        <taxon>Bacilli</taxon>
        <taxon>Bacillales</taxon>
        <taxon>Caryophanaceae</taxon>
        <taxon>Planococcus</taxon>
    </lineage>
</organism>
<dbReference type="EC" id="3.4.-.-" evidence="11"/>
<keyword evidence="6" id="KW-0788">Thiol protease</keyword>
<name>A0A7W8CTF5_9BACL</name>
<evidence type="ECO:0000256" key="2">
    <source>
        <dbReference type="ARBA" id="ARBA00022670"/>
    </source>
</evidence>
<keyword evidence="12" id="KW-1185">Reference proteome</keyword>
<dbReference type="PROSITE" id="PS51782">
    <property type="entry name" value="LYSM"/>
    <property type="match status" value="4"/>
</dbReference>
<keyword evidence="4" id="KW-0677">Repeat</keyword>
<evidence type="ECO:0000313" key="12">
    <source>
        <dbReference type="Proteomes" id="UP000525923"/>
    </source>
</evidence>
<feature type="domain" description="LysM" evidence="9">
    <location>
        <begin position="26"/>
        <end position="69"/>
    </location>
</feature>
<evidence type="ECO:0000259" key="10">
    <source>
        <dbReference type="PROSITE" id="PS51935"/>
    </source>
</evidence>
<keyword evidence="5 11" id="KW-0378">Hydrolase</keyword>
<dbReference type="Pfam" id="PF01476">
    <property type="entry name" value="LysM"/>
    <property type="match status" value="4"/>
</dbReference>
<feature type="chain" id="PRO_5031110727" evidence="8">
    <location>
        <begin position="26"/>
        <end position="418"/>
    </location>
</feature>
<dbReference type="InterPro" id="IPR000064">
    <property type="entry name" value="NLP_P60_dom"/>
</dbReference>
<reference evidence="11 12" key="1">
    <citation type="submission" date="2020-08" db="EMBL/GenBank/DDBJ databases">
        <title>Genomic Encyclopedia of Type Strains, Phase IV (KMG-IV): sequencing the most valuable type-strain genomes for metagenomic binning, comparative biology and taxonomic classification.</title>
        <authorList>
            <person name="Goeker M."/>
        </authorList>
    </citation>
    <scope>NUCLEOTIDE SEQUENCE [LARGE SCALE GENOMIC DNA]</scope>
    <source>
        <strain evidence="11 12">DSM 15895</strain>
    </source>
</reference>
<evidence type="ECO:0000256" key="4">
    <source>
        <dbReference type="ARBA" id="ARBA00022737"/>
    </source>
</evidence>
<evidence type="ECO:0000256" key="6">
    <source>
        <dbReference type="ARBA" id="ARBA00022807"/>
    </source>
</evidence>
<dbReference type="GO" id="GO:0006508">
    <property type="term" value="P:proteolysis"/>
    <property type="evidence" value="ECO:0007669"/>
    <property type="project" value="UniProtKB-KW"/>
</dbReference>
<evidence type="ECO:0000256" key="8">
    <source>
        <dbReference type="SAM" id="SignalP"/>
    </source>
</evidence>
<dbReference type="Proteomes" id="UP000525923">
    <property type="component" value="Unassembled WGS sequence"/>
</dbReference>
<feature type="domain" description="LysM" evidence="9">
    <location>
        <begin position="233"/>
        <end position="276"/>
    </location>
</feature>
<dbReference type="GO" id="GO:0008932">
    <property type="term" value="F:lytic endotransglycosylase activity"/>
    <property type="evidence" value="ECO:0007669"/>
    <property type="project" value="TreeGrafter"/>
</dbReference>
<feature type="signal peptide" evidence="8">
    <location>
        <begin position="1"/>
        <end position="25"/>
    </location>
</feature>
<dbReference type="Gene3D" id="3.90.1720.10">
    <property type="entry name" value="endopeptidase domain like (from Nostoc punctiforme)"/>
    <property type="match status" value="1"/>
</dbReference>